<evidence type="ECO:0000256" key="4">
    <source>
        <dbReference type="ARBA" id="ARBA00034521"/>
    </source>
</evidence>
<dbReference type="InterPro" id="IPR029063">
    <property type="entry name" value="SAM-dependent_MTases_sf"/>
</dbReference>
<evidence type="ECO:0000313" key="10">
    <source>
        <dbReference type="EMBL" id="CAG5104507.1"/>
    </source>
</evidence>
<dbReference type="InterPro" id="IPR025714">
    <property type="entry name" value="Methyltranfer_dom"/>
</dbReference>
<comment type="catalytic activity">
    <reaction evidence="7">
        <text>arsenic triglutathione + 2 [thioredoxin]-dithiol + 2 S-adenosyl-L-methionine + H2O = dimethylarsinous acid + 2 [thioredoxin]-disulfide + 3 glutathione + 2 S-adenosyl-L-homocysteine + 2 H(+)</text>
        <dbReference type="Rhea" id="RHEA:69464"/>
        <dbReference type="Rhea" id="RHEA-COMP:10698"/>
        <dbReference type="Rhea" id="RHEA-COMP:10700"/>
        <dbReference type="ChEBI" id="CHEBI:15377"/>
        <dbReference type="ChEBI" id="CHEBI:15378"/>
        <dbReference type="ChEBI" id="CHEBI:23808"/>
        <dbReference type="ChEBI" id="CHEBI:29950"/>
        <dbReference type="ChEBI" id="CHEBI:50058"/>
        <dbReference type="ChEBI" id="CHEBI:57856"/>
        <dbReference type="ChEBI" id="CHEBI:57925"/>
        <dbReference type="ChEBI" id="CHEBI:59789"/>
        <dbReference type="ChEBI" id="CHEBI:183640"/>
        <dbReference type="EC" id="2.1.1.137"/>
    </reaction>
</comment>
<evidence type="ECO:0000256" key="3">
    <source>
        <dbReference type="ARBA" id="ARBA00034487"/>
    </source>
</evidence>
<sequence>MSGTHDDVQKYYGKDLTCSDDLKTSACTTPAAAMSKSVKKALSKIHDEVLTKYYGCGLCIPPALEGARVLDLGCGAGRDVYAIAQLVGESGHVIGVDMTEEQLETARKYEDFHRQAFGYEKSNVTFKKGLIEKLGDVGIEDNSIDVIVSNCVINLVPDKESVIKEVARVLKEGGELYFSDVYSDKEISEAARKDYVLWGECISGALLWTDLYDLCEEFELSPPLLVECHPFVVQEELAEKLGSTRFVSATYRIFKPSTSPSNEKVKVTYNGQIPEVETFELAANYQLKKDVAKALPVDVSADLRASRYEKFFVFEKTGCVPSQARPLNPFNKDIQTENAGGCC</sequence>
<accession>A0ABN7SR04</accession>
<evidence type="ECO:0000256" key="6">
    <source>
        <dbReference type="ARBA" id="ARBA00047941"/>
    </source>
</evidence>
<name>A0ABN7SR04_OIKDI</name>
<dbReference type="Proteomes" id="UP001158576">
    <property type="component" value="Chromosome 1"/>
</dbReference>
<comment type="catalytic activity">
    <reaction evidence="8">
        <text>arsenic triglutathione + 3 [thioredoxin]-dithiol + 3 S-adenosyl-L-methionine = trimethylarsine + 3 [thioredoxin]-disulfide + 3 glutathione + 3 S-adenosyl-L-homocysteine + 3 H(+)</text>
        <dbReference type="Rhea" id="RHEA:69432"/>
        <dbReference type="Rhea" id="RHEA-COMP:10698"/>
        <dbReference type="Rhea" id="RHEA-COMP:10700"/>
        <dbReference type="ChEBI" id="CHEBI:15378"/>
        <dbReference type="ChEBI" id="CHEBI:27130"/>
        <dbReference type="ChEBI" id="CHEBI:29950"/>
        <dbReference type="ChEBI" id="CHEBI:50058"/>
        <dbReference type="ChEBI" id="CHEBI:57856"/>
        <dbReference type="ChEBI" id="CHEBI:57925"/>
        <dbReference type="ChEBI" id="CHEBI:59789"/>
        <dbReference type="ChEBI" id="CHEBI:183640"/>
        <dbReference type="EC" id="2.1.1.137"/>
    </reaction>
</comment>
<evidence type="ECO:0000313" key="11">
    <source>
        <dbReference type="Proteomes" id="UP001158576"/>
    </source>
</evidence>
<feature type="domain" description="Methyltransferase" evidence="9">
    <location>
        <begin position="65"/>
        <end position="217"/>
    </location>
</feature>
<proteinExistence type="inferred from homology"/>
<keyword evidence="1" id="KW-0808">Transferase</keyword>
<dbReference type="Gene3D" id="3.40.50.150">
    <property type="entry name" value="Vaccinia Virus protein VP39"/>
    <property type="match status" value="1"/>
</dbReference>
<evidence type="ECO:0000256" key="2">
    <source>
        <dbReference type="ARBA" id="ARBA00022691"/>
    </source>
</evidence>
<dbReference type="EMBL" id="OU015566">
    <property type="protein sequence ID" value="CAG5104507.1"/>
    <property type="molecule type" value="Genomic_DNA"/>
</dbReference>
<evidence type="ECO:0000259" key="9">
    <source>
        <dbReference type="Pfam" id="PF13847"/>
    </source>
</evidence>
<dbReference type="Pfam" id="PF13847">
    <property type="entry name" value="Methyltransf_31"/>
    <property type="match status" value="1"/>
</dbReference>
<keyword evidence="2" id="KW-0949">S-adenosyl-L-methionine</keyword>
<dbReference type="PANTHER" id="PTHR43675:SF8">
    <property type="entry name" value="ARSENITE METHYLTRANSFERASE"/>
    <property type="match status" value="1"/>
</dbReference>
<dbReference type="PANTHER" id="PTHR43675">
    <property type="entry name" value="ARSENITE METHYLTRANSFERASE"/>
    <property type="match status" value="1"/>
</dbReference>
<dbReference type="CDD" id="cd02440">
    <property type="entry name" value="AdoMet_MTases"/>
    <property type="match status" value="1"/>
</dbReference>
<dbReference type="EC" id="2.1.1.137" evidence="4"/>
<evidence type="ECO:0000256" key="1">
    <source>
        <dbReference type="ARBA" id="ARBA00022679"/>
    </source>
</evidence>
<evidence type="ECO:0000256" key="5">
    <source>
        <dbReference type="ARBA" id="ARBA00034545"/>
    </source>
</evidence>
<organism evidence="10 11">
    <name type="scientific">Oikopleura dioica</name>
    <name type="common">Tunicate</name>
    <dbReference type="NCBI Taxonomy" id="34765"/>
    <lineage>
        <taxon>Eukaryota</taxon>
        <taxon>Metazoa</taxon>
        <taxon>Chordata</taxon>
        <taxon>Tunicata</taxon>
        <taxon>Appendicularia</taxon>
        <taxon>Copelata</taxon>
        <taxon>Oikopleuridae</taxon>
        <taxon>Oikopleura</taxon>
    </lineage>
</organism>
<comment type="similarity">
    <text evidence="3">Belongs to the methyltransferase superfamily. Arsenite methyltransferase family.</text>
</comment>
<evidence type="ECO:0000256" key="7">
    <source>
        <dbReference type="ARBA" id="ARBA00047943"/>
    </source>
</evidence>
<dbReference type="SUPFAM" id="SSF53335">
    <property type="entry name" value="S-adenosyl-L-methionine-dependent methyltransferases"/>
    <property type="match status" value="1"/>
</dbReference>
<reference evidence="10 11" key="1">
    <citation type="submission" date="2021-04" db="EMBL/GenBank/DDBJ databases">
        <authorList>
            <person name="Bliznina A."/>
        </authorList>
    </citation>
    <scope>NUCLEOTIDE SEQUENCE [LARGE SCALE GENOMIC DNA]</scope>
</reference>
<gene>
    <name evidence="10" type="ORF">OKIOD_LOCUS10052</name>
</gene>
<comment type="catalytic activity">
    <reaction evidence="6">
        <text>arsenic triglutathione + [thioredoxin]-dithiol + S-adenosyl-L-methionine + 2 H2O = methylarsonous acid + [thioredoxin]-disulfide + 3 glutathione + S-adenosyl-L-homocysteine + H(+)</text>
        <dbReference type="Rhea" id="RHEA:69460"/>
        <dbReference type="Rhea" id="RHEA-COMP:10698"/>
        <dbReference type="Rhea" id="RHEA-COMP:10700"/>
        <dbReference type="ChEBI" id="CHEBI:15377"/>
        <dbReference type="ChEBI" id="CHEBI:15378"/>
        <dbReference type="ChEBI" id="CHEBI:17826"/>
        <dbReference type="ChEBI" id="CHEBI:29950"/>
        <dbReference type="ChEBI" id="CHEBI:50058"/>
        <dbReference type="ChEBI" id="CHEBI:57856"/>
        <dbReference type="ChEBI" id="CHEBI:57925"/>
        <dbReference type="ChEBI" id="CHEBI:59789"/>
        <dbReference type="ChEBI" id="CHEBI:183640"/>
        <dbReference type="EC" id="2.1.1.137"/>
    </reaction>
</comment>
<evidence type="ECO:0000256" key="8">
    <source>
        <dbReference type="ARBA" id="ARBA00048428"/>
    </source>
</evidence>
<protein>
    <recommendedName>
        <fullName evidence="5">Arsenite methyltransferase</fullName>
        <ecNumber evidence="4">2.1.1.137</ecNumber>
    </recommendedName>
</protein>
<dbReference type="InterPro" id="IPR026669">
    <property type="entry name" value="Arsenite_MeTrfase-like"/>
</dbReference>
<keyword evidence="11" id="KW-1185">Reference proteome</keyword>